<comment type="similarity">
    <text evidence="2">Belongs to the peptidase M24B family.</text>
</comment>
<gene>
    <name evidence="7" type="ORF">LACBIDRAFT_303704</name>
</gene>
<accession>B0DK40</accession>
<dbReference type="RefSeq" id="XP_001884265.1">
    <property type="nucleotide sequence ID" value="XM_001884230.1"/>
</dbReference>
<dbReference type="InParanoid" id="B0DK40"/>
<keyword evidence="4" id="KW-0378">Hydrolase</keyword>
<dbReference type="SMART" id="SM01011">
    <property type="entry name" value="AMP_N"/>
    <property type="match status" value="1"/>
</dbReference>
<dbReference type="CDD" id="cd01087">
    <property type="entry name" value="Prolidase"/>
    <property type="match status" value="1"/>
</dbReference>
<dbReference type="Gene3D" id="3.40.350.10">
    <property type="entry name" value="Creatinase/prolidase N-terminal domain"/>
    <property type="match status" value="1"/>
</dbReference>
<dbReference type="InterPro" id="IPR000994">
    <property type="entry name" value="Pept_M24"/>
</dbReference>
<dbReference type="HOGENOM" id="CLU_017266_1_1_1"/>
<dbReference type="InterPro" id="IPR036005">
    <property type="entry name" value="Creatinase/aminopeptidase-like"/>
</dbReference>
<dbReference type="GO" id="GO:0005739">
    <property type="term" value="C:mitochondrion"/>
    <property type="evidence" value="ECO:0007669"/>
    <property type="project" value="TreeGrafter"/>
</dbReference>
<evidence type="ECO:0000256" key="4">
    <source>
        <dbReference type="ARBA" id="ARBA00022801"/>
    </source>
</evidence>
<dbReference type="Gene3D" id="3.90.230.10">
    <property type="entry name" value="Creatinase/methionine aminopeptidase superfamily"/>
    <property type="match status" value="1"/>
</dbReference>
<evidence type="ECO:0000256" key="1">
    <source>
        <dbReference type="ARBA" id="ARBA00001936"/>
    </source>
</evidence>
<dbReference type="KEGG" id="lbc:LACBIDRAFT_303704"/>
<proteinExistence type="inferred from homology"/>
<dbReference type="PANTHER" id="PTHR43226:SF4">
    <property type="entry name" value="XAA-PRO AMINOPEPTIDASE 3"/>
    <property type="match status" value="1"/>
</dbReference>
<evidence type="ECO:0000259" key="6">
    <source>
        <dbReference type="SMART" id="SM01011"/>
    </source>
</evidence>
<evidence type="ECO:0000256" key="5">
    <source>
        <dbReference type="ARBA" id="ARBA00023211"/>
    </source>
</evidence>
<keyword evidence="5" id="KW-0464">Manganese</keyword>
<comment type="cofactor">
    <cofactor evidence="1">
        <name>Mn(2+)</name>
        <dbReference type="ChEBI" id="CHEBI:29035"/>
    </cofactor>
</comment>
<dbReference type="EMBL" id="DS547115">
    <property type="protein sequence ID" value="EDR04875.1"/>
    <property type="molecule type" value="Genomic_DNA"/>
</dbReference>
<dbReference type="PANTHER" id="PTHR43226">
    <property type="entry name" value="XAA-PRO AMINOPEPTIDASE 3"/>
    <property type="match status" value="1"/>
</dbReference>
<organism evidence="8">
    <name type="scientific">Laccaria bicolor (strain S238N-H82 / ATCC MYA-4686)</name>
    <name type="common">Bicoloured deceiver</name>
    <name type="synonym">Laccaria laccata var. bicolor</name>
    <dbReference type="NCBI Taxonomy" id="486041"/>
    <lineage>
        <taxon>Eukaryota</taxon>
        <taxon>Fungi</taxon>
        <taxon>Dikarya</taxon>
        <taxon>Basidiomycota</taxon>
        <taxon>Agaricomycotina</taxon>
        <taxon>Agaricomycetes</taxon>
        <taxon>Agaricomycetidae</taxon>
        <taxon>Agaricales</taxon>
        <taxon>Agaricineae</taxon>
        <taxon>Hydnangiaceae</taxon>
        <taxon>Laccaria</taxon>
    </lineage>
</organism>
<dbReference type="AlphaFoldDB" id="B0DK40"/>
<dbReference type="GO" id="GO:0006508">
    <property type="term" value="P:proteolysis"/>
    <property type="evidence" value="ECO:0007669"/>
    <property type="project" value="TreeGrafter"/>
</dbReference>
<dbReference type="GO" id="GO:0030145">
    <property type="term" value="F:manganese ion binding"/>
    <property type="evidence" value="ECO:0007669"/>
    <property type="project" value="InterPro"/>
</dbReference>
<evidence type="ECO:0000256" key="3">
    <source>
        <dbReference type="ARBA" id="ARBA00022723"/>
    </source>
</evidence>
<protein>
    <submittedName>
        <fullName evidence="7">Predicted protein</fullName>
    </submittedName>
</protein>
<keyword evidence="3" id="KW-0479">Metal-binding</keyword>
<dbReference type="InterPro" id="IPR029149">
    <property type="entry name" value="Creatin/AminoP/Spt16_N"/>
</dbReference>
<dbReference type="SUPFAM" id="SSF53092">
    <property type="entry name" value="Creatinase/prolidase N-terminal domain"/>
    <property type="match status" value="1"/>
</dbReference>
<dbReference type="SUPFAM" id="SSF55920">
    <property type="entry name" value="Creatinase/aminopeptidase"/>
    <property type="match status" value="1"/>
</dbReference>
<dbReference type="STRING" id="486041.B0DK40"/>
<dbReference type="GeneID" id="6080080"/>
<dbReference type="Pfam" id="PF05195">
    <property type="entry name" value="AMP_N"/>
    <property type="match status" value="1"/>
</dbReference>
<dbReference type="InterPro" id="IPR007865">
    <property type="entry name" value="Aminopep_P_N"/>
</dbReference>
<feature type="domain" description="Aminopeptidase P N-terminal" evidence="6">
    <location>
        <begin position="47"/>
        <end position="201"/>
    </location>
</feature>
<dbReference type="OrthoDB" id="4215474at2759"/>
<dbReference type="GO" id="GO:0070006">
    <property type="term" value="F:metalloaminopeptidase activity"/>
    <property type="evidence" value="ECO:0007669"/>
    <property type="project" value="InterPro"/>
</dbReference>
<evidence type="ECO:0000313" key="7">
    <source>
        <dbReference type="EMBL" id="EDR04875.1"/>
    </source>
</evidence>
<dbReference type="FunCoup" id="B0DK40">
    <property type="interactions" value="305"/>
</dbReference>
<keyword evidence="8" id="KW-1185">Reference proteome</keyword>
<dbReference type="Proteomes" id="UP000001194">
    <property type="component" value="Unassembled WGS sequence"/>
</dbReference>
<sequence length="531" mass="58393">MLTTHLRRVLTTRSYATCASAKPSEYGQPLLASHPHLFEQNDLTPGIPSEEYKRRRKMLMSSLPDNSVVISVAAPVKYMSSTVASYKHRQASDFWYLTGFEEPDAAVILGLRSFSSISTICLIWHTEKDSSPQGYKMTLFASGNNAAKEKWDGARTSLSSAKSLFSADSALPITDFDSQLKSLSFMYSHIYVDLPPSHSSSSSRRNPKSIFKYLSSPARAEYDSILEAISSTRQRPLAPELASLRAVKSEAEQKVMHAAATISGRAHAKTMRFTRPGMTESAVAAHFEYICALSGSQRPAYVPVVASGANALIIHYTANNHLIEDGEFVLVDAGCEYNGYASDITRTYPSSGTFSEPQKDLYTAVLTAQKQLITLCHEGSSMSLYDLHRESSNLLRRELNQIGFNLGVEGDLERVLYPHFLSHPIGIGQSLTIPFFVVTLTLMSPSFLDLHESTNLDRSSALKAGNVITVEPGIYVPPTANFPKYYHNLGIRIEDEVLVGKQHPIVLSSSAPKEIADIEGACQGLLGFEPY</sequence>
<name>B0DK40_LACBS</name>
<evidence type="ECO:0000313" key="8">
    <source>
        <dbReference type="Proteomes" id="UP000001194"/>
    </source>
</evidence>
<evidence type="ECO:0000256" key="2">
    <source>
        <dbReference type="ARBA" id="ARBA00008766"/>
    </source>
</evidence>
<dbReference type="Pfam" id="PF00557">
    <property type="entry name" value="Peptidase_M24"/>
    <property type="match status" value="1"/>
</dbReference>
<dbReference type="InterPro" id="IPR052433">
    <property type="entry name" value="X-Pro_dipept-like"/>
</dbReference>
<reference evidence="7 8" key="1">
    <citation type="journal article" date="2008" name="Nature">
        <title>The genome of Laccaria bicolor provides insights into mycorrhizal symbiosis.</title>
        <authorList>
            <person name="Martin F."/>
            <person name="Aerts A."/>
            <person name="Ahren D."/>
            <person name="Brun A."/>
            <person name="Danchin E.G.J."/>
            <person name="Duchaussoy F."/>
            <person name="Gibon J."/>
            <person name="Kohler A."/>
            <person name="Lindquist E."/>
            <person name="Pereda V."/>
            <person name="Salamov A."/>
            <person name="Shapiro H.J."/>
            <person name="Wuyts J."/>
            <person name="Blaudez D."/>
            <person name="Buee M."/>
            <person name="Brokstein P."/>
            <person name="Canbaeck B."/>
            <person name="Cohen D."/>
            <person name="Courty P.E."/>
            <person name="Coutinho P.M."/>
            <person name="Delaruelle C."/>
            <person name="Detter J.C."/>
            <person name="Deveau A."/>
            <person name="DiFazio S."/>
            <person name="Duplessis S."/>
            <person name="Fraissinet-Tachet L."/>
            <person name="Lucic E."/>
            <person name="Frey-Klett P."/>
            <person name="Fourrey C."/>
            <person name="Feussner I."/>
            <person name="Gay G."/>
            <person name="Grimwood J."/>
            <person name="Hoegger P.J."/>
            <person name="Jain P."/>
            <person name="Kilaru S."/>
            <person name="Labbe J."/>
            <person name="Lin Y.C."/>
            <person name="Legue V."/>
            <person name="Le Tacon F."/>
            <person name="Marmeisse R."/>
            <person name="Melayah D."/>
            <person name="Montanini B."/>
            <person name="Muratet M."/>
            <person name="Nehls U."/>
            <person name="Niculita-Hirzel H."/>
            <person name="Oudot-Le Secq M.P."/>
            <person name="Peter M."/>
            <person name="Quesneville H."/>
            <person name="Rajashekar B."/>
            <person name="Reich M."/>
            <person name="Rouhier N."/>
            <person name="Schmutz J."/>
            <person name="Yin T."/>
            <person name="Chalot M."/>
            <person name="Henrissat B."/>
            <person name="Kuees U."/>
            <person name="Lucas S."/>
            <person name="Van de Peer Y."/>
            <person name="Podila G.K."/>
            <person name="Polle A."/>
            <person name="Pukkila P.J."/>
            <person name="Richardson P.M."/>
            <person name="Rouze P."/>
            <person name="Sanders I.R."/>
            <person name="Stajich J.E."/>
            <person name="Tunlid A."/>
            <person name="Tuskan G."/>
            <person name="Grigoriev I.V."/>
        </authorList>
    </citation>
    <scope>NUCLEOTIDE SEQUENCE [LARGE SCALE GENOMIC DNA]</scope>
    <source>
        <strain evidence="8">S238N-H82 / ATCC MYA-4686</strain>
    </source>
</reference>